<name>A0A6A6V0E2_9PLEO</name>
<dbReference type="OrthoDB" id="1577640at2759"/>
<accession>A0A6A6V0E2</accession>
<dbReference type="AlphaFoldDB" id="A0A6A6V0E2"/>
<dbReference type="Proteomes" id="UP000799440">
    <property type="component" value="Unassembled WGS sequence"/>
</dbReference>
<evidence type="ECO:0000313" key="2">
    <source>
        <dbReference type="Proteomes" id="UP000799440"/>
    </source>
</evidence>
<organism evidence="1 2">
    <name type="scientific">Sporormia fimetaria CBS 119925</name>
    <dbReference type="NCBI Taxonomy" id="1340428"/>
    <lineage>
        <taxon>Eukaryota</taxon>
        <taxon>Fungi</taxon>
        <taxon>Dikarya</taxon>
        <taxon>Ascomycota</taxon>
        <taxon>Pezizomycotina</taxon>
        <taxon>Dothideomycetes</taxon>
        <taxon>Pleosporomycetidae</taxon>
        <taxon>Pleosporales</taxon>
        <taxon>Sporormiaceae</taxon>
        <taxon>Sporormia</taxon>
    </lineage>
</organism>
<gene>
    <name evidence="1" type="ORF">M011DRAFT_489321</name>
</gene>
<keyword evidence="2" id="KW-1185">Reference proteome</keyword>
<proteinExistence type="predicted"/>
<evidence type="ECO:0000313" key="1">
    <source>
        <dbReference type="EMBL" id="KAF2744002.1"/>
    </source>
</evidence>
<dbReference type="EMBL" id="MU006592">
    <property type="protein sequence ID" value="KAF2744002.1"/>
    <property type="molecule type" value="Genomic_DNA"/>
</dbReference>
<reference evidence="1" key="1">
    <citation type="journal article" date="2020" name="Stud. Mycol.">
        <title>101 Dothideomycetes genomes: a test case for predicting lifestyles and emergence of pathogens.</title>
        <authorList>
            <person name="Haridas S."/>
            <person name="Albert R."/>
            <person name="Binder M."/>
            <person name="Bloem J."/>
            <person name="Labutti K."/>
            <person name="Salamov A."/>
            <person name="Andreopoulos B."/>
            <person name="Baker S."/>
            <person name="Barry K."/>
            <person name="Bills G."/>
            <person name="Bluhm B."/>
            <person name="Cannon C."/>
            <person name="Castanera R."/>
            <person name="Culley D."/>
            <person name="Daum C."/>
            <person name="Ezra D."/>
            <person name="Gonzalez J."/>
            <person name="Henrissat B."/>
            <person name="Kuo A."/>
            <person name="Liang C."/>
            <person name="Lipzen A."/>
            <person name="Lutzoni F."/>
            <person name="Magnuson J."/>
            <person name="Mondo S."/>
            <person name="Nolan M."/>
            <person name="Ohm R."/>
            <person name="Pangilinan J."/>
            <person name="Park H.-J."/>
            <person name="Ramirez L."/>
            <person name="Alfaro M."/>
            <person name="Sun H."/>
            <person name="Tritt A."/>
            <person name="Yoshinaga Y."/>
            <person name="Zwiers L.-H."/>
            <person name="Turgeon B."/>
            <person name="Goodwin S."/>
            <person name="Spatafora J."/>
            <person name="Crous P."/>
            <person name="Grigoriev I."/>
        </authorList>
    </citation>
    <scope>NUCLEOTIDE SEQUENCE</scope>
    <source>
        <strain evidence="1">CBS 119925</strain>
    </source>
</reference>
<sequence>MFCKGQSMPAECDPAKKFRVFLLSKAGSLLLVAEEIKSLVKSVEHRWLVTEFIRLVVFTVLGCKHTCCNPDLLGHDGEPDFDIPFDRSGVSSEAEDKFGIPVSNQESTWTGEGYTDGLLESEDNREGRPAISGNRACCTNGNTEDSIPTRREHQKRLAAMVETLVDQFDKMWDGTQYTTVEFLKDVLIAQLKPIMKSMEREDIERFGRGRRSIGVKMRFAECDDDWDQAWEKDWENEWER</sequence>
<protein>
    <submittedName>
        <fullName evidence="1">Uncharacterized protein</fullName>
    </submittedName>
</protein>